<accession>A0A562U689</accession>
<evidence type="ECO:0000313" key="2">
    <source>
        <dbReference type="EMBL" id="TWJ00661.1"/>
    </source>
</evidence>
<dbReference type="Proteomes" id="UP000317010">
    <property type="component" value="Unassembled WGS sequence"/>
</dbReference>
<dbReference type="OrthoDB" id="769282at2"/>
<comment type="caution">
    <text evidence="2">The sequence shown here is derived from an EMBL/GenBank/DDBJ whole genome shotgun (WGS) entry which is preliminary data.</text>
</comment>
<keyword evidence="1" id="KW-0175">Coiled coil</keyword>
<dbReference type="AlphaFoldDB" id="A0A562U689"/>
<name>A0A562U689_9SPHI</name>
<organism evidence="2 3">
    <name type="scientific">Mucilaginibacter frigoritolerans</name>
    <dbReference type="NCBI Taxonomy" id="652788"/>
    <lineage>
        <taxon>Bacteria</taxon>
        <taxon>Pseudomonadati</taxon>
        <taxon>Bacteroidota</taxon>
        <taxon>Sphingobacteriia</taxon>
        <taxon>Sphingobacteriales</taxon>
        <taxon>Sphingobacteriaceae</taxon>
        <taxon>Mucilaginibacter</taxon>
    </lineage>
</organism>
<dbReference type="EMBL" id="VLLI01000005">
    <property type="protein sequence ID" value="TWJ00661.1"/>
    <property type="molecule type" value="Genomic_DNA"/>
</dbReference>
<keyword evidence="3" id="KW-1185">Reference proteome</keyword>
<protein>
    <recommendedName>
        <fullName evidence="4">FlgN protein</fullName>
    </recommendedName>
</protein>
<evidence type="ECO:0000256" key="1">
    <source>
        <dbReference type="SAM" id="Coils"/>
    </source>
</evidence>
<sequence length="138" mass="16235">MTKTLYDTGLETELQELYIQVTHWLQDISFLESETLFFRKGIDSYLPEATPPTDKSRFLLMINGQEKQLEALKIKISEFLTLIEPYISDLKKEMNFRLLEQYNNLQTELQELFADVRSTKKELFRYTKSTLSPANAIL</sequence>
<proteinExistence type="predicted"/>
<feature type="coiled-coil region" evidence="1">
    <location>
        <begin position="95"/>
        <end position="122"/>
    </location>
</feature>
<gene>
    <name evidence="2" type="ORF">JN11_01917</name>
</gene>
<evidence type="ECO:0000313" key="3">
    <source>
        <dbReference type="Proteomes" id="UP000317010"/>
    </source>
</evidence>
<reference evidence="2 3" key="1">
    <citation type="submission" date="2019-07" db="EMBL/GenBank/DDBJ databases">
        <title>Genomic Encyclopedia of Archaeal and Bacterial Type Strains, Phase II (KMG-II): from individual species to whole genera.</title>
        <authorList>
            <person name="Goeker M."/>
        </authorList>
    </citation>
    <scope>NUCLEOTIDE SEQUENCE [LARGE SCALE GENOMIC DNA]</scope>
    <source>
        <strain evidence="2 3">ATCC BAA-1854</strain>
    </source>
</reference>
<dbReference type="RefSeq" id="WP_144911969.1">
    <property type="nucleotide sequence ID" value="NZ_VLLI01000005.1"/>
</dbReference>
<evidence type="ECO:0008006" key="4">
    <source>
        <dbReference type="Google" id="ProtNLM"/>
    </source>
</evidence>